<dbReference type="Proteomes" id="UP000053859">
    <property type="component" value="Unassembled WGS sequence"/>
</dbReference>
<dbReference type="InterPro" id="IPR047738">
    <property type="entry name" value="SAV_2336-like_N"/>
</dbReference>
<dbReference type="GO" id="GO:0005524">
    <property type="term" value="F:ATP binding"/>
    <property type="evidence" value="ECO:0007669"/>
    <property type="project" value="TreeGrafter"/>
</dbReference>
<dbReference type="GO" id="GO:0005829">
    <property type="term" value="C:cytosol"/>
    <property type="evidence" value="ECO:0007669"/>
    <property type="project" value="TreeGrafter"/>
</dbReference>
<sequence>MTVAEGGARLAEALRILSACGQQLDAEQVLDVLWLARRLPAGPAAPLSRTPPSARPEQPQPPTGEPDVPAPPRPHGPGSNDPDLPDLTAPSLYAAARQTPASVPAQAPGARRRDPGPGRALPVRVPEDKALPHELALGRALRPLRRRRASPHRWEIDEERTAAELAETRLPDVVQRPVQERWLHLVLLVDDGLSMLLWHRLGAELRVLLERLGAFATTRVLGLDTRSAREPRLHARPFRHDSAPVPLSTVDDPSGHTLVFVVSDGMGTAWRNGTMHHQLARWASKGPLALLHTLPRDLWDGSGIRAERWQTTTRRIGGANASWGITDPVLPPDLAAFDGVPVPVLEPTAASLRDWARLLASPGATVELPLLSRPGPYTEAATPGRDGTQYFRDAATPEAYRLAAHLAAVSPLTVPVMRLVQTAVPWQARTCHLAEVFLGGLMRPHPAPVPGPLPAKHLVFDFTEESKSVLLDTVPQAELLITSRRIGRHLERLAGNSPDFPAWLAHPDGSAQLLGSHRPFTSVERRLLARFGMSFDPGVHGLQWGSAHSVTPGDGWEPLTGEDPQRLGPYRLRWRRHLRRVTEYDGVDEQGIRAMVRTARPGLPSDGRQLITVEAEALRRLAGQYASTLLTDGLRDDPPWLARTPIDDGSAATVPPRLSDLFNQALSTGTAPFDQLTALLLGWHLASALALCHVHGLVPAHFSAENVFVLRRSVVLDDLSDCAVDRQYAGPGPLPTPEDNVRSLGELLQLVSSKPGRDLPHLPEGMHLWQGETWGQLRRLVLRCLASDPAERPTAGEAADVLARYIALSRAEHTAKAPPSSAASQAAARVPLTPPLTIAPDLTENPPVRLPLFGAARRALKARLERLRVPLHHGRRLALVGVHHRSGRATTTMVLGSLLAAVRGEPVLALDGAAYEGALDAFLAHRNPATVRDLADLPPDPSYEDVRARTTRLASGLEVAAHPAGHISPNLVHAQAYAQVLTRTAPYYSFILTDWAPSRLDQSAAPMLDLADRLILCCDTTGSALDAAERLLYGLRESGRQHLADEAAVVVAEVGRTPGRPLPVGLHGQLGVPADQVIAVPFDQSLSFPGFRELRSLRPPTLSAFLDLAELVVRPETP</sequence>
<evidence type="ECO:0000256" key="1">
    <source>
        <dbReference type="SAM" id="MobiDB-lite"/>
    </source>
</evidence>
<keyword evidence="3" id="KW-1185">Reference proteome</keyword>
<feature type="compositionally biased region" description="Low complexity" evidence="1">
    <location>
        <begin position="43"/>
        <end position="57"/>
    </location>
</feature>
<dbReference type="NCBIfam" id="NF041121">
    <property type="entry name" value="SAV_2336_NTERM"/>
    <property type="match status" value="1"/>
</dbReference>
<proteinExistence type="predicted"/>
<dbReference type="GO" id="GO:0051782">
    <property type="term" value="P:negative regulation of cell division"/>
    <property type="evidence" value="ECO:0007669"/>
    <property type="project" value="TreeGrafter"/>
</dbReference>
<feature type="compositionally biased region" description="Pro residues" evidence="1">
    <location>
        <begin position="58"/>
        <end position="75"/>
    </location>
</feature>
<dbReference type="InterPro" id="IPR050625">
    <property type="entry name" value="ParA/MinD_ATPase"/>
</dbReference>
<dbReference type="InterPro" id="IPR011009">
    <property type="entry name" value="Kinase-like_dom_sf"/>
</dbReference>
<dbReference type="AlphaFoldDB" id="A0A0K8PK34"/>
<organism evidence="2 3">
    <name type="scientific">Streptomyces azureus</name>
    <dbReference type="NCBI Taxonomy" id="146537"/>
    <lineage>
        <taxon>Bacteria</taxon>
        <taxon>Bacillati</taxon>
        <taxon>Actinomycetota</taxon>
        <taxon>Actinomycetes</taxon>
        <taxon>Kitasatosporales</taxon>
        <taxon>Streptomycetaceae</taxon>
        <taxon>Streptomyces</taxon>
    </lineage>
</organism>
<dbReference type="EMBL" id="DF968254">
    <property type="protein sequence ID" value="GAP48247.1"/>
    <property type="molecule type" value="Genomic_DNA"/>
</dbReference>
<dbReference type="PANTHER" id="PTHR43384:SF14">
    <property type="entry name" value="ESX-1 SECRETION-ASSOCIATED PROTEIN ESPI"/>
    <property type="match status" value="1"/>
</dbReference>
<dbReference type="PANTHER" id="PTHR43384">
    <property type="entry name" value="SEPTUM SITE-DETERMINING PROTEIN MIND HOMOLOG, CHLOROPLASTIC-RELATED"/>
    <property type="match status" value="1"/>
</dbReference>
<gene>
    <name evidence="2" type="ORF">SAZU_3074</name>
</gene>
<dbReference type="GO" id="GO:0009898">
    <property type="term" value="C:cytoplasmic side of plasma membrane"/>
    <property type="evidence" value="ECO:0007669"/>
    <property type="project" value="TreeGrafter"/>
</dbReference>
<accession>A0A0K8PK34</accession>
<feature type="region of interest" description="Disordered" evidence="1">
    <location>
        <begin position="43"/>
        <end position="124"/>
    </location>
</feature>
<name>A0A0K8PK34_STRAJ</name>
<protein>
    <submittedName>
        <fullName evidence="2">Uncharacterized protein</fullName>
    </submittedName>
</protein>
<dbReference type="SUPFAM" id="SSF56112">
    <property type="entry name" value="Protein kinase-like (PK-like)"/>
    <property type="match status" value="1"/>
</dbReference>
<evidence type="ECO:0000313" key="2">
    <source>
        <dbReference type="EMBL" id="GAP48247.1"/>
    </source>
</evidence>
<dbReference type="Gene3D" id="3.40.50.300">
    <property type="entry name" value="P-loop containing nucleotide triphosphate hydrolases"/>
    <property type="match status" value="1"/>
</dbReference>
<dbReference type="PATRIC" id="fig|146537.3.peg.3242"/>
<dbReference type="SUPFAM" id="SSF52540">
    <property type="entry name" value="P-loop containing nucleoside triphosphate hydrolases"/>
    <property type="match status" value="1"/>
</dbReference>
<evidence type="ECO:0000313" key="3">
    <source>
        <dbReference type="Proteomes" id="UP000053859"/>
    </source>
</evidence>
<dbReference type="InterPro" id="IPR027417">
    <property type="entry name" value="P-loop_NTPase"/>
</dbReference>
<dbReference type="GO" id="GO:0016887">
    <property type="term" value="F:ATP hydrolysis activity"/>
    <property type="evidence" value="ECO:0007669"/>
    <property type="project" value="TreeGrafter"/>
</dbReference>
<reference evidence="2" key="1">
    <citation type="journal article" date="2015" name="Genome Announc.">
        <title>Draft Genome Sequence of Thiostrepton-Producing Streptomyces azureus ATCC 14921.</title>
        <authorList>
            <person name="Sakihara K."/>
            <person name="Maeda J."/>
            <person name="Tashiro K."/>
            <person name="Fujino Y."/>
            <person name="Kuhara S."/>
            <person name="Ohshima T."/>
            <person name="Ogata S."/>
            <person name="Doi K."/>
        </authorList>
    </citation>
    <scope>NUCLEOTIDE SEQUENCE [LARGE SCALE GENOMIC DNA]</scope>
    <source>
        <strain evidence="2">ATCC14921</strain>
    </source>
</reference>